<name>A0ABS5DU54_9BURK</name>
<reference evidence="1 2" key="1">
    <citation type="submission" date="2021-04" db="EMBL/GenBank/DDBJ databases">
        <title>The genome sequence of type strain Ideonella paludis KCTC 32238.</title>
        <authorList>
            <person name="Liu Y."/>
        </authorList>
    </citation>
    <scope>NUCLEOTIDE SEQUENCE [LARGE SCALE GENOMIC DNA]</scope>
    <source>
        <strain evidence="1 2">KCTC 32238</strain>
    </source>
</reference>
<evidence type="ECO:0000313" key="2">
    <source>
        <dbReference type="Proteomes" id="UP000672097"/>
    </source>
</evidence>
<evidence type="ECO:0008006" key="3">
    <source>
        <dbReference type="Google" id="ProtNLM"/>
    </source>
</evidence>
<protein>
    <recommendedName>
        <fullName evidence="3">Helix-turn-helix domain-containing protein</fullName>
    </recommendedName>
</protein>
<accession>A0ABS5DU54</accession>
<comment type="caution">
    <text evidence="1">The sequence shown here is derived from an EMBL/GenBank/DDBJ whole genome shotgun (WGS) entry which is preliminary data.</text>
</comment>
<dbReference type="Proteomes" id="UP000672097">
    <property type="component" value="Unassembled WGS sequence"/>
</dbReference>
<sequence length="100" mass="10773">MPRPAGEIRQALASAAERLAQEVDGVTWRDLAAAAQVGSLAARRTVENMARAGDLEVIGSTKRAHSRRWMKLYAPAPKRQSNFATSSTAALDGVVRGWRG</sequence>
<dbReference type="RefSeq" id="WP_210806792.1">
    <property type="nucleotide sequence ID" value="NZ_JAGQDG010000002.1"/>
</dbReference>
<gene>
    <name evidence="1" type="ORF">KAK11_04760</name>
</gene>
<organism evidence="1 2">
    <name type="scientific">Ideonella paludis</name>
    <dbReference type="NCBI Taxonomy" id="1233411"/>
    <lineage>
        <taxon>Bacteria</taxon>
        <taxon>Pseudomonadati</taxon>
        <taxon>Pseudomonadota</taxon>
        <taxon>Betaproteobacteria</taxon>
        <taxon>Burkholderiales</taxon>
        <taxon>Sphaerotilaceae</taxon>
        <taxon>Ideonella</taxon>
    </lineage>
</organism>
<dbReference type="EMBL" id="JAGQDG010000002">
    <property type="protein sequence ID" value="MBQ0934634.1"/>
    <property type="molecule type" value="Genomic_DNA"/>
</dbReference>
<proteinExistence type="predicted"/>
<keyword evidence="2" id="KW-1185">Reference proteome</keyword>
<evidence type="ECO:0000313" key="1">
    <source>
        <dbReference type="EMBL" id="MBQ0934634.1"/>
    </source>
</evidence>